<evidence type="ECO:0000256" key="1">
    <source>
        <dbReference type="SAM" id="MobiDB-lite"/>
    </source>
</evidence>
<feature type="compositionally biased region" description="Low complexity" evidence="1">
    <location>
        <begin position="42"/>
        <end position="55"/>
    </location>
</feature>
<gene>
    <name evidence="3" type="ORF">BN1204_019320</name>
</gene>
<organism evidence="3">
    <name type="scientific">Neospora caninum (strain Liverpool)</name>
    <dbReference type="NCBI Taxonomy" id="572307"/>
    <lineage>
        <taxon>Eukaryota</taxon>
        <taxon>Sar</taxon>
        <taxon>Alveolata</taxon>
        <taxon>Apicomplexa</taxon>
        <taxon>Conoidasida</taxon>
        <taxon>Coccidia</taxon>
        <taxon>Eucoccidiorida</taxon>
        <taxon>Eimeriorina</taxon>
        <taxon>Sarcocystidae</taxon>
        <taxon>Neospora</taxon>
    </lineage>
</organism>
<dbReference type="InterPro" id="IPR001849">
    <property type="entry name" value="PH_domain"/>
</dbReference>
<dbReference type="CDD" id="cd00821">
    <property type="entry name" value="PH"/>
    <property type="match status" value="1"/>
</dbReference>
<protein>
    <recommendedName>
        <fullName evidence="2">PH domain-containing protein</fullName>
    </recommendedName>
</protein>
<dbReference type="InterPro" id="IPR011993">
    <property type="entry name" value="PH-like_dom_sf"/>
</dbReference>
<dbReference type="AlphaFoldDB" id="A0A0F7UAQ2"/>
<evidence type="ECO:0000259" key="2">
    <source>
        <dbReference type="PROSITE" id="PS50003"/>
    </source>
</evidence>
<dbReference type="SUPFAM" id="SSF50729">
    <property type="entry name" value="PH domain-like"/>
    <property type="match status" value="1"/>
</dbReference>
<feature type="compositionally biased region" description="Basic and acidic residues" evidence="1">
    <location>
        <begin position="272"/>
        <end position="315"/>
    </location>
</feature>
<dbReference type="EMBL" id="LN714480">
    <property type="protein sequence ID" value="CEL66106.1"/>
    <property type="molecule type" value="Genomic_DNA"/>
</dbReference>
<feature type="domain" description="PH" evidence="2">
    <location>
        <begin position="4"/>
        <end position="142"/>
    </location>
</feature>
<dbReference type="SMART" id="SM00233">
    <property type="entry name" value="PH"/>
    <property type="match status" value="1"/>
</dbReference>
<evidence type="ECO:0000313" key="3">
    <source>
        <dbReference type="EMBL" id="CEL66106.1"/>
    </source>
</evidence>
<dbReference type="PROSITE" id="PS50003">
    <property type="entry name" value="PH_DOMAIN"/>
    <property type="match status" value="1"/>
</dbReference>
<feature type="region of interest" description="Disordered" evidence="1">
    <location>
        <begin position="206"/>
        <end position="233"/>
    </location>
</feature>
<feature type="region of interest" description="Disordered" evidence="1">
    <location>
        <begin position="38"/>
        <end position="58"/>
    </location>
</feature>
<sequence length="388" mass="43730">MEENAVRQGILEKASKDVTTWKARRCLLRPEALWYAKTADDPSSPSSDSCSASSPCSPPCSPSCSLSPSSSSSWSSQAQVSGSAKRQGRWTFIPLRDCVQLVAPPHDACSFLLQTRERSHYWKAKSQTERDAWLHALATQCISIREGDLLRDVERRIREGEERRASTMLQSLESMYRLDGTLSFIDTQELLAGFVVDFYRTLADRKEKREREEKARDGDRHEGGPYEQSEEEAESLFGYMTDDTAPPQFTLQQVLAYIRSYDPESEAPTGARHREGERGKETATEGGRREATKTAATERDADGGGKGRAKERNSEEHEDEDTDQQAKQERKEIREWLEEVIFPRFMGSSIIQRRIAQLAASRTVVSWGCDPLRSPLLCSLEHTGGLSR</sequence>
<dbReference type="Gene3D" id="2.30.29.30">
    <property type="entry name" value="Pleckstrin-homology domain (PH domain)/Phosphotyrosine-binding domain (PTB)"/>
    <property type="match status" value="1"/>
</dbReference>
<proteinExistence type="predicted"/>
<reference evidence="3" key="1">
    <citation type="journal article" date="2015" name="PLoS ONE">
        <title>Comprehensive Evaluation of Toxoplasma gondii VEG and Neospora caninum LIV Genomes with Tachyzoite Stage Transcriptome and Proteome Defines Novel Transcript Features.</title>
        <authorList>
            <person name="Ramaprasad A."/>
            <person name="Mourier T."/>
            <person name="Naeem R."/>
            <person name="Malas T.B."/>
            <person name="Moussa E."/>
            <person name="Panigrahi A."/>
            <person name="Vermont S.J."/>
            <person name="Otto T.D."/>
            <person name="Wastling J."/>
            <person name="Pain A."/>
        </authorList>
    </citation>
    <scope>NUCLEOTIDE SEQUENCE</scope>
    <source>
        <strain evidence="3">Liverpool</strain>
    </source>
</reference>
<feature type="region of interest" description="Disordered" evidence="1">
    <location>
        <begin position="264"/>
        <end position="330"/>
    </location>
</feature>
<name>A0A0F7UAQ2_NEOCL</name>
<accession>A0A0F7UAQ2</accession>
<feature type="compositionally biased region" description="Basic and acidic residues" evidence="1">
    <location>
        <begin position="206"/>
        <end position="224"/>
    </location>
</feature>